<protein>
    <submittedName>
        <fullName evidence="1">3075_t:CDS:1</fullName>
    </submittedName>
</protein>
<dbReference type="Pfam" id="PF06176">
    <property type="entry name" value="WaaY"/>
    <property type="match status" value="1"/>
</dbReference>
<dbReference type="OrthoDB" id="5979581at2759"/>
<name>A0A9N9FN64_9GLOM</name>
<evidence type="ECO:0000313" key="1">
    <source>
        <dbReference type="EMBL" id="CAG8549260.1"/>
    </source>
</evidence>
<dbReference type="InterPro" id="IPR009330">
    <property type="entry name" value="LipoPS_heptP_kinase"/>
</dbReference>
<keyword evidence="2" id="KW-1185">Reference proteome</keyword>
<dbReference type="AlphaFoldDB" id="A0A9N9FN64"/>
<dbReference type="SUPFAM" id="SSF56112">
    <property type="entry name" value="Protein kinase-like (PK-like)"/>
    <property type="match status" value="1"/>
</dbReference>
<feature type="non-terminal residue" evidence="1">
    <location>
        <position position="73"/>
    </location>
</feature>
<dbReference type="Gene3D" id="1.10.510.10">
    <property type="entry name" value="Transferase(Phosphotransferase) domain 1"/>
    <property type="match status" value="1"/>
</dbReference>
<dbReference type="Proteomes" id="UP000789572">
    <property type="component" value="Unassembled WGS sequence"/>
</dbReference>
<proteinExistence type="predicted"/>
<reference evidence="1" key="1">
    <citation type="submission" date="2021-06" db="EMBL/GenBank/DDBJ databases">
        <authorList>
            <person name="Kallberg Y."/>
            <person name="Tangrot J."/>
            <person name="Rosling A."/>
        </authorList>
    </citation>
    <scope>NUCLEOTIDE SEQUENCE</scope>
    <source>
        <strain evidence="1">IA702</strain>
    </source>
</reference>
<evidence type="ECO:0000313" key="2">
    <source>
        <dbReference type="Proteomes" id="UP000789572"/>
    </source>
</evidence>
<organism evidence="1 2">
    <name type="scientific">Paraglomus occultum</name>
    <dbReference type="NCBI Taxonomy" id="144539"/>
    <lineage>
        <taxon>Eukaryota</taxon>
        <taxon>Fungi</taxon>
        <taxon>Fungi incertae sedis</taxon>
        <taxon>Mucoromycota</taxon>
        <taxon>Glomeromycotina</taxon>
        <taxon>Glomeromycetes</taxon>
        <taxon>Paraglomerales</taxon>
        <taxon>Paraglomeraceae</taxon>
        <taxon>Paraglomus</taxon>
    </lineage>
</organism>
<gene>
    <name evidence="1" type="ORF">POCULU_LOCUS4934</name>
</gene>
<sequence length="73" mass="8123">MAKLKIVPTLESVVDIDKLAAGEIAIQQAVLTAMNTLHENDLVHGDLHATNILWRSEGVRFVDLTGWARMEKQ</sequence>
<comment type="caution">
    <text evidence="1">The sequence shown here is derived from an EMBL/GenBank/DDBJ whole genome shotgun (WGS) entry which is preliminary data.</text>
</comment>
<dbReference type="EMBL" id="CAJVPJ010000688">
    <property type="protein sequence ID" value="CAG8549260.1"/>
    <property type="molecule type" value="Genomic_DNA"/>
</dbReference>
<dbReference type="InterPro" id="IPR011009">
    <property type="entry name" value="Kinase-like_dom_sf"/>
</dbReference>
<accession>A0A9N9FN64</accession>